<evidence type="ECO:0000313" key="12">
    <source>
        <dbReference type="EMBL" id="HDD35799.1"/>
    </source>
</evidence>
<dbReference type="Proteomes" id="UP000885706">
    <property type="component" value="Unassembled WGS sequence"/>
</dbReference>
<keyword evidence="10" id="KW-0812">Transmembrane</keyword>
<feature type="domain" description="Phospholipid/glycerol acyltransferase" evidence="11">
    <location>
        <begin position="64"/>
        <end position="179"/>
    </location>
</feature>
<dbReference type="InterPro" id="IPR004552">
    <property type="entry name" value="AGP_acyltrans"/>
</dbReference>
<organism evidence="12">
    <name type="scientific">Desulfofervidus auxilii</name>
    <dbReference type="NCBI Taxonomy" id="1621989"/>
    <lineage>
        <taxon>Bacteria</taxon>
        <taxon>Pseudomonadati</taxon>
        <taxon>Thermodesulfobacteriota</taxon>
        <taxon>Candidatus Desulfofervidia</taxon>
        <taxon>Candidatus Desulfofervidales</taxon>
        <taxon>Candidatus Desulfofervidaceae</taxon>
        <taxon>Candidatus Desulfofervidus</taxon>
    </lineage>
</organism>
<reference evidence="12" key="1">
    <citation type="journal article" date="2020" name="mSystems">
        <title>Genome- and Community-Level Interaction Insights into Carbon Utilization and Element Cycling Functions of Hydrothermarchaeota in Hydrothermal Sediment.</title>
        <authorList>
            <person name="Zhou Z."/>
            <person name="Liu Y."/>
            <person name="Xu W."/>
            <person name="Pan J."/>
            <person name="Luo Z.H."/>
            <person name="Li M."/>
        </authorList>
    </citation>
    <scope>NUCLEOTIDE SEQUENCE [LARGE SCALE GENOMIC DNA]</scope>
    <source>
        <strain evidence="12">HyVt-113</strain>
    </source>
</reference>
<dbReference type="EMBL" id="DQWQ01000146">
    <property type="protein sequence ID" value="HDD35799.1"/>
    <property type="molecule type" value="Genomic_DNA"/>
</dbReference>
<keyword evidence="10" id="KW-1133">Transmembrane helix</keyword>
<evidence type="ECO:0000256" key="7">
    <source>
        <dbReference type="ARBA" id="ARBA00022679"/>
    </source>
</evidence>
<gene>
    <name evidence="12" type="ORF">ENF30_03250</name>
</gene>
<keyword evidence="9" id="KW-1208">Phospholipid metabolism</keyword>
<dbReference type="GO" id="GO:0006654">
    <property type="term" value="P:phosphatidic acid biosynthetic process"/>
    <property type="evidence" value="ECO:0007669"/>
    <property type="project" value="TreeGrafter"/>
</dbReference>
<dbReference type="GO" id="GO:0016020">
    <property type="term" value="C:membrane"/>
    <property type="evidence" value="ECO:0007669"/>
    <property type="project" value="InterPro"/>
</dbReference>
<evidence type="ECO:0000256" key="8">
    <source>
        <dbReference type="ARBA" id="ARBA00023315"/>
    </source>
</evidence>
<evidence type="ECO:0000256" key="10">
    <source>
        <dbReference type="SAM" id="Phobius"/>
    </source>
</evidence>
<proteinExistence type="inferred from homology"/>
<comment type="catalytic activity">
    <reaction evidence="1 9">
        <text>a 1-acyl-sn-glycero-3-phosphate + an acyl-CoA = a 1,2-diacyl-sn-glycero-3-phosphate + CoA</text>
        <dbReference type="Rhea" id="RHEA:19709"/>
        <dbReference type="ChEBI" id="CHEBI:57287"/>
        <dbReference type="ChEBI" id="CHEBI:57970"/>
        <dbReference type="ChEBI" id="CHEBI:58342"/>
        <dbReference type="ChEBI" id="CHEBI:58608"/>
        <dbReference type="EC" id="2.3.1.51"/>
    </reaction>
</comment>
<protein>
    <recommendedName>
        <fullName evidence="6 9">1-acyl-sn-glycerol-3-phosphate acyltransferase</fullName>
        <ecNumber evidence="5 9">2.3.1.51</ecNumber>
    </recommendedName>
</protein>
<evidence type="ECO:0000256" key="4">
    <source>
        <dbReference type="ARBA" id="ARBA00008655"/>
    </source>
</evidence>
<name>A0A7V0IAP9_DESA2</name>
<dbReference type="Pfam" id="PF01553">
    <property type="entry name" value="Acyltransferase"/>
    <property type="match status" value="1"/>
</dbReference>
<keyword evidence="9" id="KW-0444">Lipid biosynthesis</keyword>
<dbReference type="PANTHER" id="PTHR10434:SF66">
    <property type="entry name" value="PHOSPHOLIPID_GLYCEROL ACYLTRANSFERASE DOMAIN-CONTAINING PROTEIN"/>
    <property type="match status" value="1"/>
</dbReference>
<keyword evidence="9" id="KW-0443">Lipid metabolism</keyword>
<dbReference type="InterPro" id="IPR002123">
    <property type="entry name" value="Plipid/glycerol_acylTrfase"/>
</dbReference>
<evidence type="ECO:0000256" key="6">
    <source>
        <dbReference type="ARBA" id="ARBA00016139"/>
    </source>
</evidence>
<dbReference type="GO" id="GO:0003841">
    <property type="term" value="F:1-acylglycerol-3-phosphate O-acyltransferase activity"/>
    <property type="evidence" value="ECO:0007669"/>
    <property type="project" value="UniProtKB-UniRule"/>
</dbReference>
<dbReference type="GO" id="GO:0016024">
    <property type="term" value="P:CDP-diacylglycerol biosynthetic process"/>
    <property type="evidence" value="ECO:0007669"/>
    <property type="project" value="UniProtKB-UniPathway"/>
</dbReference>
<sequence>MQKIEELFRNILVWFYCLITVPTFGLMAIITKWHFWARTWCKGLLKILGIKIHVKGNLPPAGIYVFMSNHQSQLDIPVLEKILEPYNIRFLAKQSLFKIPFFGWGIKALGYVPVERENPKEGLKSILICIEKLKRGYSLVIFPEGTRSPTGELLPFKIGGFLVPLKSKVKIVPITIWGTRNILPKGKIWFNTKHKNVKVFIDHPVDVGTFTLREKNKLSSLVRNIILKNLELLKKEMEGN</sequence>
<evidence type="ECO:0000256" key="1">
    <source>
        <dbReference type="ARBA" id="ARBA00001141"/>
    </source>
</evidence>
<dbReference type="EC" id="2.3.1.51" evidence="5 9"/>
<keyword evidence="8 9" id="KW-0012">Acyltransferase</keyword>
<feature type="transmembrane region" description="Helical" evidence="10">
    <location>
        <begin position="12"/>
        <end position="36"/>
    </location>
</feature>
<evidence type="ECO:0000256" key="2">
    <source>
        <dbReference type="ARBA" id="ARBA00004728"/>
    </source>
</evidence>
<dbReference type="CDD" id="cd07989">
    <property type="entry name" value="LPLAT_AGPAT-like"/>
    <property type="match status" value="1"/>
</dbReference>
<comment type="pathway">
    <text evidence="2">Phospholipid metabolism; CDP-diacylglycerol biosynthesis; CDP-diacylglycerol from sn-glycerol 3-phosphate: step 2/3.</text>
</comment>
<keyword evidence="10" id="KW-0472">Membrane</keyword>
<dbReference type="SUPFAM" id="SSF69593">
    <property type="entry name" value="Glycerol-3-phosphate (1)-acyltransferase"/>
    <property type="match status" value="1"/>
</dbReference>
<dbReference type="PANTHER" id="PTHR10434">
    <property type="entry name" value="1-ACYL-SN-GLYCEROL-3-PHOSPHATE ACYLTRANSFERASE"/>
    <property type="match status" value="1"/>
</dbReference>
<comment type="domain">
    <text evidence="9">The HXXXXD motif is essential for acyltransferase activity and may constitute the binding site for the phosphate moiety of the glycerol-3-phosphate.</text>
</comment>
<dbReference type="NCBIfam" id="TIGR00530">
    <property type="entry name" value="AGP_acyltrn"/>
    <property type="match status" value="1"/>
</dbReference>
<evidence type="ECO:0000256" key="5">
    <source>
        <dbReference type="ARBA" id="ARBA00013211"/>
    </source>
</evidence>
<comment type="caution">
    <text evidence="12">The sequence shown here is derived from an EMBL/GenBank/DDBJ whole genome shotgun (WGS) entry which is preliminary data.</text>
</comment>
<keyword evidence="7 9" id="KW-0808">Transferase</keyword>
<evidence type="ECO:0000256" key="9">
    <source>
        <dbReference type="RuleBase" id="RU361267"/>
    </source>
</evidence>
<comment type="pathway">
    <text evidence="3">Lipid metabolism.</text>
</comment>
<keyword evidence="9" id="KW-0594">Phospholipid biosynthesis</keyword>
<evidence type="ECO:0000256" key="3">
    <source>
        <dbReference type="ARBA" id="ARBA00005189"/>
    </source>
</evidence>
<dbReference type="SMART" id="SM00563">
    <property type="entry name" value="PlsC"/>
    <property type="match status" value="1"/>
</dbReference>
<dbReference type="UniPathway" id="UPA00557">
    <property type="reaction ID" value="UER00613"/>
</dbReference>
<evidence type="ECO:0000259" key="11">
    <source>
        <dbReference type="SMART" id="SM00563"/>
    </source>
</evidence>
<dbReference type="AlphaFoldDB" id="A0A7V0IAP9"/>
<comment type="similarity">
    <text evidence="4 9">Belongs to the 1-acyl-sn-glycerol-3-phosphate acyltransferase family.</text>
</comment>
<accession>A0A7V0IAP9</accession>